<feature type="domain" description="Ice-binding protein C-terminal" evidence="2">
    <location>
        <begin position="194"/>
        <end position="218"/>
    </location>
</feature>
<evidence type="ECO:0000259" key="2">
    <source>
        <dbReference type="Pfam" id="PF07589"/>
    </source>
</evidence>
<feature type="chain" id="PRO_5018335359" evidence="1">
    <location>
        <begin position="42"/>
        <end position="221"/>
    </location>
</feature>
<accession>A0A3N7HVZ9</accession>
<feature type="signal peptide" evidence="1">
    <location>
        <begin position="1"/>
        <end position="41"/>
    </location>
</feature>
<dbReference type="Proteomes" id="UP000267464">
    <property type="component" value="Unassembled WGS sequence"/>
</dbReference>
<keyword evidence="4" id="KW-1185">Reference proteome</keyword>
<dbReference type="Pfam" id="PF07589">
    <property type="entry name" value="PEP-CTERM"/>
    <property type="match status" value="1"/>
</dbReference>
<organism evidence="3 4">
    <name type="scientific">Piscinibacter terrae</name>
    <dbReference type="NCBI Taxonomy" id="2496871"/>
    <lineage>
        <taxon>Bacteria</taxon>
        <taxon>Pseudomonadati</taxon>
        <taxon>Pseudomonadota</taxon>
        <taxon>Betaproteobacteria</taxon>
        <taxon>Burkholderiales</taxon>
        <taxon>Sphaerotilaceae</taxon>
        <taxon>Piscinibacter</taxon>
    </lineage>
</organism>
<name>A0A3N7HVZ9_9BURK</name>
<dbReference type="OrthoDB" id="8914126at2"/>
<gene>
    <name evidence="3" type="ORF">DZC73_09950</name>
</gene>
<dbReference type="AlphaFoldDB" id="A0A3N7HVZ9"/>
<protein>
    <submittedName>
        <fullName evidence="3">PEP-CTERM sorting domain-containing protein</fullName>
    </submittedName>
</protein>
<proteinExistence type="predicted"/>
<dbReference type="EMBL" id="QUSW01000002">
    <property type="protein sequence ID" value="RQP25161.1"/>
    <property type="molecule type" value="Genomic_DNA"/>
</dbReference>
<reference evidence="3 4" key="1">
    <citation type="submission" date="2018-08" db="EMBL/GenBank/DDBJ databases">
        <authorList>
            <person name="Khan S.A."/>
            <person name="Jeon C.O."/>
            <person name="Chun B.H."/>
            <person name="Jeong S.E."/>
        </authorList>
    </citation>
    <scope>NUCLEOTIDE SEQUENCE [LARGE SCALE GENOMIC DNA]</scope>
    <source>
        <strain evidence="3 4">S-16</strain>
    </source>
</reference>
<reference evidence="3 4" key="2">
    <citation type="submission" date="2018-12" db="EMBL/GenBank/DDBJ databases">
        <title>Rhizobacter gummiphilus sp. nov., a rubber-degrading bacterium isolated from the soil of a botanical garden in Japan.</title>
        <authorList>
            <person name="Shunsuke S.S."/>
        </authorList>
    </citation>
    <scope>NUCLEOTIDE SEQUENCE [LARGE SCALE GENOMIC DNA]</scope>
    <source>
        <strain evidence="3 4">S-16</strain>
    </source>
</reference>
<dbReference type="NCBIfam" id="TIGR02595">
    <property type="entry name" value="PEP_CTERM"/>
    <property type="match status" value="1"/>
</dbReference>
<evidence type="ECO:0000313" key="4">
    <source>
        <dbReference type="Proteomes" id="UP000267464"/>
    </source>
</evidence>
<dbReference type="InterPro" id="IPR013424">
    <property type="entry name" value="Ice-binding_C"/>
</dbReference>
<evidence type="ECO:0000256" key="1">
    <source>
        <dbReference type="SAM" id="SignalP"/>
    </source>
</evidence>
<evidence type="ECO:0000313" key="3">
    <source>
        <dbReference type="EMBL" id="RQP25161.1"/>
    </source>
</evidence>
<sequence length="221" mass="23179">MDLRPLGPTSYWLFIQEETSMGMKTALAASAIALLSSAASAQISFTTTGSVSFTQLFNPDGGVFASGAYTSGDTGYFTADTDGRFSLTYLGQESTYDDGVRIVSNGMALHESDAIGTSIVGDMTTGGMLDFTFFASGGDDVANGVVTTGHSTFAVLGRNVTTSAGTFAYIVGYNDSYRHDDWDDFVIGINPMAPVPEPSSYALLLAGLGVIGFAARRRLGR</sequence>
<keyword evidence="1" id="KW-0732">Signal</keyword>
<comment type="caution">
    <text evidence="3">The sequence shown here is derived from an EMBL/GenBank/DDBJ whole genome shotgun (WGS) entry which is preliminary data.</text>
</comment>